<dbReference type="EMBL" id="HBIJ01022319">
    <property type="protein sequence ID" value="CAE0373744.1"/>
    <property type="molecule type" value="Transcribed_RNA"/>
</dbReference>
<sequence>MPSDDEKGKHGKDSSGKILARLLILAGAATIGIVIMSQRQLVKNNQERFHMSAHHLGDAVHGPATWLSRSMHDALSRSTDIGSNKDEEILDVEAMVADLSERLTRIEARRTFSVPVVSHSQAKYHEEIEESMKDTQTKSESAIESKPGKLMCEGKEIKSEVVYWKDVSSDKEYIAPTAKQDSYEQYLTFEYDMGGWNNVRMGVECIVVVAHATGRTLVVPPPQNLYLLGAPQIDPKTGKKKHKKLGFSDFFNLDALRSHKGLKVLTMEAFLQRQLVELKLQSKLPPGNKTDLWGKQLWSYLGSIADGKPMWSGTVLAMPDDFPEPGNEKERQLIQQYAAGRRLSRYQEFTNKRHLHIPAGGKHRLLQHFYTFTVFRDSYQRNFYRRLIRDSMRYIDPVHCAGNKMIQAIQSISQNLGFGGKYYALHIRRGDFQYKNVKLPASTIVQNLKGNTIIPRNSLVYIATDDPQGTCEHCRSGGKLCPPANRSAPQSSYPPGCMADPSWDAFINNGWILVFSRNFTTQHESNVAGALDGVNPNYLGLIETIICSRAEAFAGTWFSTFTGYIHRLRGYHGLAESTYYHSNGKLDAARSSQSIGAGYAREWRIGWTTDNGRPIRRRR</sequence>
<dbReference type="AlphaFoldDB" id="A0A7S3NKG5"/>
<keyword evidence="4" id="KW-1133">Transmembrane helix</keyword>
<dbReference type="PANTHER" id="PTHR31469">
    <property type="entry name" value="OS07G0633600 PROTEIN"/>
    <property type="match status" value="1"/>
</dbReference>
<gene>
    <name evidence="5" type="ORF">ALAG00032_LOCUS14546</name>
</gene>
<dbReference type="CDD" id="cd11296">
    <property type="entry name" value="O-FucT_like"/>
    <property type="match status" value="1"/>
</dbReference>
<keyword evidence="3" id="KW-0119">Carbohydrate metabolism</keyword>
<organism evidence="5">
    <name type="scientific">Aureoumbra lagunensis</name>
    <dbReference type="NCBI Taxonomy" id="44058"/>
    <lineage>
        <taxon>Eukaryota</taxon>
        <taxon>Sar</taxon>
        <taxon>Stramenopiles</taxon>
        <taxon>Ochrophyta</taxon>
        <taxon>Pelagophyceae</taxon>
        <taxon>Pelagomonadales</taxon>
        <taxon>Aureoumbra</taxon>
    </lineage>
</organism>
<dbReference type="Pfam" id="PF10250">
    <property type="entry name" value="O-FucT"/>
    <property type="match status" value="1"/>
</dbReference>
<reference evidence="5" key="1">
    <citation type="submission" date="2021-01" db="EMBL/GenBank/DDBJ databases">
        <authorList>
            <person name="Corre E."/>
            <person name="Pelletier E."/>
            <person name="Niang G."/>
            <person name="Scheremetjew M."/>
            <person name="Finn R."/>
            <person name="Kale V."/>
            <person name="Holt S."/>
            <person name="Cochrane G."/>
            <person name="Meng A."/>
            <person name="Brown T."/>
            <person name="Cohen L."/>
        </authorList>
    </citation>
    <scope>NUCLEOTIDE SEQUENCE</scope>
    <source>
        <strain evidence="5">CCMP1510</strain>
    </source>
</reference>
<feature type="transmembrane region" description="Helical" evidence="4">
    <location>
        <begin position="18"/>
        <end position="36"/>
    </location>
</feature>
<evidence type="ECO:0000313" key="5">
    <source>
        <dbReference type="EMBL" id="CAE0373744.1"/>
    </source>
</evidence>
<evidence type="ECO:0000256" key="2">
    <source>
        <dbReference type="ARBA" id="ARBA00023253"/>
    </source>
</evidence>
<keyword evidence="4" id="KW-0812">Transmembrane</keyword>
<dbReference type="GO" id="GO:0016740">
    <property type="term" value="F:transferase activity"/>
    <property type="evidence" value="ECO:0007669"/>
    <property type="project" value="UniProtKB-KW"/>
</dbReference>
<dbReference type="Gene3D" id="3.40.50.11350">
    <property type="match status" value="1"/>
</dbReference>
<keyword evidence="4" id="KW-0472">Membrane</keyword>
<keyword evidence="2" id="KW-0294">Fucose metabolism</keyword>
<evidence type="ECO:0000256" key="3">
    <source>
        <dbReference type="ARBA" id="ARBA00023277"/>
    </source>
</evidence>
<evidence type="ECO:0008006" key="6">
    <source>
        <dbReference type="Google" id="ProtNLM"/>
    </source>
</evidence>
<evidence type="ECO:0000256" key="1">
    <source>
        <dbReference type="ARBA" id="ARBA00022679"/>
    </source>
</evidence>
<protein>
    <recommendedName>
        <fullName evidence="6">O-fucosyltransferase family protein</fullName>
    </recommendedName>
</protein>
<proteinExistence type="predicted"/>
<dbReference type="PANTHER" id="PTHR31469:SF8">
    <property type="entry name" value="OS07G0641000 PROTEIN"/>
    <property type="match status" value="1"/>
</dbReference>
<dbReference type="InterPro" id="IPR019378">
    <property type="entry name" value="GDP-Fuc_O-FucTrfase"/>
</dbReference>
<keyword evidence="1" id="KW-0808">Transferase</keyword>
<evidence type="ECO:0000256" key="4">
    <source>
        <dbReference type="SAM" id="Phobius"/>
    </source>
</evidence>
<dbReference type="GO" id="GO:0006004">
    <property type="term" value="P:fucose metabolic process"/>
    <property type="evidence" value="ECO:0007669"/>
    <property type="project" value="UniProtKB-KW"/>
</dbReference>
<name>A0A7S3NKG5_9STRA</name>
<dbReference type="Gene3D" id="3.40.50.11340">
    <property type="match status" value="1"/>
</dbReference>
<accession>A0A7S3NKG5</accession>